<dbReference type="EMBL" id="BARW01024757">
    <property type="protein sequence ID" value="GAI95529.1"/>
    <property type="molecule type" value="Genomic_DNA"/>
</dbReference>
<protein>
    <submittedName>
        <fullName evidence="1">Uncharacterized protein</fullName>
    </submittedName>
</protein>
<comment type="caution">
    <text evidence="1">The sequence shown here is derived from an EMBL/GenBank/DDBJ whole genome shotgun (WGS) entry which is preliminary data.</text>
</comment>
<organism evidence="1">
    <name type="scientific">marine sediment metagenome</name>
    <dbReference type="NCBI Taxonomy" id="412755"/>
    <lineage>
        <taxon>unclassified sequences</taxon>
        <taxon>metagenomes</taxon>
        <taxon>ecological metagenomes</taxon>
    </lineage>
</organism>
<accession>X1UT76</accession>
<evidence type="ECO:0000313" key="1">
    <source>
        <dbReference type="EMBL" id="GAI95529.1"/>
    </source>
</evidence>
<reference evidence="1" key="1">
    <citation type="journal article" date="2014" name="Front. Microbiol.">
        <title>High frequency of phylogenetically diverse reductive dehalogenase-homologous genes in deep subseafloor sedimentary metagenomes.</title>
        <authorList>
            <person name="Kawai M."/>
            <person name="Futagami T."/>
            <person name="Toyoda A."/>
            <person name="Takaki Y."/>
            <person name="Nishi S."/>
            <person name="Hori S."/>
            <person name="Arai W."/>
            <person name="Tsubouchi T."/>
            <person name="Morono Y."/>
            <person name="Uchiyama I."/>
            <person name="Ito T."/>
            <person name="Fujiyama A."/>
            <person name="Inagaki F."/>
            <person name="Takami H."/>
        </authorList>
    </citation>
    <scope>NUCLEOTIDE SEQUENCE</scope>
    <source>
        <strain evidence="1">Expedition CK06-06</strain>
    </source>
</reference>
<dbReference type="AlphaFoldDB" id="X1UT76"/>
<sequence length="160" mass="18206">MGELIDHPGLTPAVKGYPNYTQAKSYLVDFFKQGWSVKNHALHHFCYQHAPGLRVLVIRLVTGIFEVRAYPHASGENFLFEEALEVEEFRAWLFAYDYPTRQINYIAGSLGKGIKLYKRIRLDIEKKGKLAKADQGYLSIPHRGATAKAVITSDQLVIPW</sequence>
<proteinExistence type="predicted"/>
<name>X1UT76_9ZZZZ</name>
<gene>
    <name evidence="1" type="ORF">S12H4_40742</name>
</gene>